<dbReference type="Proteomes" id="UP000319103">
    <property type="component" value="Unassembled WGS sequence"/>
</dbReference>
<dbReference type="AlphaFoldDB" id="A0A540W484"/>
<dbReference type="InterPro" id="IPR007278">
    <property type="entry name" value="DUF397"/>
</dbReference>
<keyword evidence="3" id="KW-1185">Reference proteome</keyword>
<comment type="caution">
    <text evidence="2">The sequence shown here is derived from an EMBL/GenBank/DDBJ whole genome shotgun (WGS) entry which is preliminary data.</text>
</comment>
<evidence type="ECO:0000259" key="1">
    <source>
        <dbReference type="Pfam" id="PF04149"/>
    </source>
</evidence>
<dbReference type="Pfam" id="PF04149">
    <property type="entry name" value="DUF397"/>
    <property type="match status" value="1"/>
</dbReference>
<proteinExistence type="predicted"/>
<reference evidence="2 3" key="1">
    <citation type="submission" date="2019-06" db="EMBL/GenBank/DDBJ databases">
        <title>Description of Kitasatospora acidophila sp. nov. isolated from pine grove soil, and reclassification of Streptomyces novaecaesareae to Kitasatospora novaeceasareae comb. nov.</title>
        <authorList>
            <person name="Kim M.J."/>
        </authorList>
    </citation>
    <scope>NUCLEOTIDE SEQUENCE [LARGE SCALE GENOMIC DNA]</scope>
    <source>
        <strain evidence="2 3">MMS16-CNU292</strain>
    </source>
</reference>
<sequence length="65" mass="6740">MITVWVKSSYSGGTGGNCIECAPQLAPDGLVPLRDSKDPAGPSLAFPARSFAAFVAGLKSKHLLH</sequence>
<evidence type="ECO:0000313" key="3">
    <source>
        <dbReference type="Proteomes" id="UP000319103"/>
    </source>
</evidence>
<gene>
    <name evidence="2" type="ORF">E6W39_18415</name>
</gene>
<organism evidence="2 3">
    <name type="scientific">Kitasatospora acidiphila</name>
    <dbReference type="NCBI Taxonomy" id="2567942"/>
    <lineage>
        <taxon>Bacteria</taxon>
        <taxon>Bacillati</taxon>
        <taxon>Actinomycetota</taxon>
        <taxon>Actinomycetes</taxon>
        <taxon>Kitasatosporales</taxon>
        <taxon>Streptomycetaceae</taxon>
        <taxon>Kitasatospora</taxon>
    </lineage>
</organism>
<dbReference type="EMBL" id="VIGB01000003">
    <property type="protein sequence ID" value="TQF03840.1"/>
    <property type="molecule type" value="Genomic_DNA"/>
</dbReference>
<accession>A0A540W484</accession>
<protein>
    <submittedName>
        <fullName evidence="2">DUF397 domain-containing protein</fullName>
    </submittedName>
</protein>
<evidence type="ECO:0000313" key="2">
    <source>
        <dbReference type="EMBL" id="TQF03840.1"/>
    </source>
</evidence>
<dbReference type="OrthoDB" id="3873346at2"/>
<feature type="domain" description="DUF397" evidence="1">
    <location>
        <begin position="4"/>
        <end position="59"/>
    </location>
</feature>
<name>A0A540W484_9ACTN</name>